<evidence type="ECO:0008006" key="2">
    <source>
        <dbReference type="Google" id="ProtNLM"/>
    </source>
</evidence>
<dbReference type="InterPro" id="IPR025354">
    <property type="entry name" value="DUF4258"/>
</dbReference>
<accession>A0A0E2E4J1</accession>
<protein>
    <recommendedName>
        <fullName evidence="2">DUF4258 domain-containing protein</fullName>
    </recommendedName>
</protein>
<gene>
    <name evidence="1" type="ORF">HMPREF9726_02013</name>
</gene>
<reference evidence="1" key="1">
    <citation type="submission" date="2012-01" db="EMBL/GenBank/DDBJ databases">
        <title>The Genome Sequence of Treponema denticola H-22.</title>
        <authorList>
            <consortium name="The Broad Institute Genome Sequencing Platform"/>
            <person name="Earl A."/>
            <person name="Ward D."/>
            <person name="Feldgarden M."/>
            <person name="Gevers D."/>
            <person name="Blanton J.M."/>
            <person name="Fenno C.J."/>
            <person name="Baranova O.V."/>
            <person name="Mathney J."/>
            <person name="Dewhirst F.E."/>
            <person name="Izard J."/>
            <person name="Young S.K."/>
            <person name="Zeng Q."/>
            <person name="Gargeya S."/>
            <person name="Fitzgerald M."/>
            <person name="Haas B."/>
            <person name="Abouelleil A."/>
            <person name="Alvarado L."/>
            <person name="Arachchi H.M."/>
            <person name="Berlin A."/>
            <person name="Chapman S.B."/>
            <person name="Gearin G."/>
            <person name="Goldberg J."/>
            <person name="Griggs A."/>
            <person name="Gujja S."/>
            <person name="Hansen M."/>
            <person name="Heiman D."/>
            <person name="Howarth C."/>
            <person name="Larimer J."/>
            <person name="Lui A."/>
            <person name="MacDonald P.J.P."/>
            <person name="McCowen C."/>
            <person name="Montmayeur A."/>
            <person name="Murphy C."/>
            <person name="Neiman D."/>
            <person name="Pearson M."/>
            <person name="Priest M."/>
            <person name="Roberts A."/>
            <person name="Saif S."/>
            <person name="Shea T."/>
            <person name="Sisk P."/>
            <person name="Stolte C."/>
            <person name="Sykes S."/>
            <person name="Wortman J."/>
            <person name="Nusbaum C."/>
            <person name="Birren B."/>
        </authorList>
    </citation>
    <scope>NUCLEOTIDE SEQUENCE [LARGE SCALE GENOMIC DNA]</scope>
    <source>
        <strain evidence="1">H-22</strain>
    </source>
</reference>
<comment type="caution">
    <text evidence="1">The sequence shown here is derived from an EMBL/GenBank/DDBJ whole genome shotgun (WGS) entry which is preliminary data.</text>
</comment>
<dbReference type="RefSeq" id="WP_002685381.1">
    <property type="nucleotide sequence ID" value="NZ_CM001795.1"/>
</dbReference>
<sequence length="91" mass="10689">MKYLFSGHVFKRMAERGFSPDTIKNIIKNGVIIKEYPDDTPYPSRLILGYDGNRPIHVVSAYDQNDDIEYIITVYEPNTQLWTSDFTKRRD</sequence>
<evidence type="ECO:0000313" key="1">
    <source>
        <dbReference type="EMBL" id="EMB31633.1"/>
    </source>
</evidence>
<dbReference type="Proteomes" id="UP000011705">
    <property type="component" value="Chromosome"/>
</dbReference>
<dbReference type="PATRIC" id="fig|999432.5.peg.2090"/>
<dbReference type="Pfam" id="PF14076">
    <property type="entry name" value="DUF4258"/>
    <property type="match status" value="1"/>
</dbReference>
<proteinExistence type="predicted"/>
<dbReference type="AlphaFoldDB" id="A0A0E2E4J1"/>
<name>A0A0E2E4J1_TREDN</name>
<organism evidence="1">
    <name type="scientific">Treponema denticola H-22</name>
    <dbReference type="NCBI Taxonomy" id="999432"/>
    <lineage>
        <taxon>Bacteria</taxon>
        <taxon>Pseudomonadati</taxon>
        <taxon>Spirochaetota</taxon>
        <taxon>Spirochaetia</taxon>
        <taxon>Spirochaetales</taxon>
        <taxon>Treponemataceae</taxon>
        <taxon>Treponema</taxon>
    </lineage>
</organism>
<dbReference type="EMBL" id="AGDV01000020">
    <property type="protein sequence ID" value="EMB31633.1"/>
    <property type="molecule type" value="Genomic_DNA"/>
</dbReference>
<dbReference type="HOGENOM" id="CLU_161787_0_0_12"/>